<dbReference type="Proteomes" id="UP000094844">
    <property type="component" value="Unassembled WGS sequence"/>
</dbReference>
<organism evidence="1 2">
    <name type="scientific">Hafnia alvei</name>
    <dbReference type="NCBI Taxonomy" id="569"/>
    <lineage>
        <taxon>Bacteria</taxon>
        <taxon>Pseudomonadati</taxon>
        <taxon>Pseudomonadota</taxon>
        <taxon>Gammaproteobacteria</taxon>
        <taxon>Enterobacterales</taxon>
        <taxon>Hafniaceae</taxon>
        <taxon>Hafnia</taxon>
    </lineage>
</organism>
<dbReference type="PANTHER" id="PTHR37024">
    <property type="entry name" value="TYPE VI SECRETION SYSTEM DUF2094 AND IMPA-RELATED DOMAIN PROTEIN"/>
    <property type="match status" value="1"/>
</dbReference>
<dbReference type="Pfam" id="PF16989">
    <property type="entry name" value="T6SS_VasJ"/>
    <property type="match status" value="1"/>
</dbReference>
<dbReference type="InterPro" id="IPR017739">
    <property type="entry name" value="T6SS-assoc_VCA0119"/>
</dbReference>
<protein>
    <submittedName>
        <fullName evidence="1">Type VI secretion system protein VasJ</fullName>
    </submittedName>
</protein>
<dbReference type="EMBL" id="FMIQ01000020">
    <property type="protein sequence ID" value="SCM51710.1"/>
    <property type="molecule type" value="Genomic_DNA"/>
</dbReference>
<gene>
    <name evidence="1" type="ORF">BN1044_01178</name>
</gene>
<dbReference type="PANTHER" id="PTHR37024:SF5">
    <property type="entry name" value="IMPA N-TERMINAL DOMAIN-CONTAINING PROTEIN"/>
    <property type="match status" value="1"/>
</dbReference>
<accession>A0A1C6YXW2</accession>
<evidence type="ECO:0000313" key="1">
    <source>
        <dbReference type="EMBL" id="SCM51710.1"/>
    </source>
</evidence>
<reference evidence="1 2" key="1">
    <citation type="submission" date="2016-09" db="EMBL/GenBank/DDBJ databases">
        <authorList>
            <person name="Capua I."/>
            <person name="De Benedictis P."/>
            <person name="Joannis T."/>
            <person name="Lombin L.H."/>
            <person name="Cattoli G."/>
        </authorList>
    </citation>
    <scope>NUCLEOTIDE SEQUENCE [LARGE SCALE GENOMIC DNA]</scope>
    <source>
        <strain evidence="1 2">GB001</strain>
    </source>
</reference>
<sequence length="152" mass="16739">MSSDSAWGSEVTAVPDSNSDSDILQLESEAVVLADTDGMEVALNWLQNRPGMATARQKWLVRLLMARIAEQYGKNDLAMHLFAELGERAGEVTLGDWEPELLFEVQARHLKLLRLKAGRSEADKVRLSPLMERLLAGLIAIDPARAAVLCGR</sequence>
<dbReference type="AlphaFoldDB" id="A0A1C6YXW2"/>
<name>A0A1C6YXW2_HAFAL</name>
<proteinExistence type="predicted"/>
<evidence type="ECO:0000313" key="2">
    <source>
        <dbReference type="Proteomes" id="UP000094844"/>
    </source>
</evidence>